<feature type="region of interest" description="Disordered" evidence="1">
    <location>
        <begin position="15"/>
        <end position="54"/>
    </location>
</feature>
<dbReference type="AlphaFoldDB" id="C0NV88"/>
<organism evidence="2 3">
    <name type="scientific">Ajellomyces capsulatus (strain G186AR / H82 / ATCC MYA-2454 / RMSCC 2432)</name>
    <name type="common">Darling's disease fungus</name>
    <name type="synonym">Histoplasma capsulatum</name>
    <dbReference type="NCBI Taxonomy" id="447093"/>
    <lineage>
        <taxon>Eukaryota</taxon>
        <taxon>Fungi</taxon>
        <taxon>Dikarya</taxon>
        <taxon>Ascomycota</taxon>
        <taxon>Pezizomycotina</taxon>
        <taxon>Eurotiomycetes</taxon>
        <taxon>Eurotiomycetidae</taxon>
        <taxon>Onygenales</taxon>
        <taxon>Ajellomycetaceae</taxon>
        <taxon>Histoplasma</taxon>
    </lineage>
</organism>
<reference evidence="2" key="1">
    <citation type="submission" date="2009-02" db="EMBL/GenBank/DDBJ databases">
        <title>The Genome Sequence of Ajellomyces capsulatus strain G186AR.</title>
        <authorList>
            <consortium name="The Broad Institute Genome Sequencing Platform"/>
            <person name="Champion M."/>
            <person name="Cuomo C."/>
            <person name="Ma L.-J."/>
            <person name="Henn M.R."/>
            <person name="Sil A."/>
            <person name="Goldman B."/>
            <person name="Young S.K."/>
            <person name="Kodira C.D."/>
            <person name="Zeng Q."/>
            <person name="Koehrsen M."/>
            <person name="Alvarado L."/>
            <person name="Berlin A."/>
            <person name="Borenstein D."/>
            <person name="Chen Z."/>
            <person name="Engels R."/>
            <person name="Freedman E."/>
            <person name="Gellesch M."/>
            <person name="Goldberg J."/>
            <person name="Griggs A."/>
            <person name="Gujja S."/>
            <person name="Heiman D."/>
            <person name="Hepburn T."/>
            <person name="Howarth C."/>
            <person name="Jen D."/>
            <person name="Larson L."/>
            <person name="Lewis B."/>
            <person name="Mehta T."/>
            <person name="Park D."/>
            <person name="Pearson M."/>
            <person name="Roberts A."/>
            <person name="Saif S."/>
            <person name="Shea T."/>
            <person name="Shenoy N."/>
            <person name="Sisk P."/>
            <person name="Stolte C."/>
            <person name="Sykes S."/>
            <person name="Walk T."/>
            <person name="White J."/>
            <person name="Yandava C."/>
            <person name="Klein B."/>
            <person name="McEwen J.G."/>
            <person name="Puccia R."/>
            <person name="Goldman G.H."/>
            <person name="Felipe M.S."/>
            <person name="Nino-Vega G."/>
            <person name="San-Blas G."/>
            <person name="Taylor J."/>
            <person name="Mendoza L."/>
            <person name="Galagan J."/>
            <person name="Nusbaum C."/>
            <person name="Birren B."/>
        </authorList>
    </citation>
    <scope>NUCLEOTIDE SEQUENCE</scope>
    <source>
        <strain evidence="2">G186AR</strain>
    </source>
</reference>
<feature type="region of interest" description="Disordered" evidence="1">
    <location>
        <begin position="291"/>
        <end position="338"/>
    </location>
</feature>
<feature type="compositionally biased region" description="Low complexity" evidence="1">
    <location>
        <begin position="291"/>
        <end position="302"/>
    </location>
</feature>
<evidence type="ECO:0000313" key="3">
    <source>
        <dbReference type="Proteomes" id="UP000001631"/>
    </source>
</evidence>
<dbReference type="Proteomes" id="UP000001631">
    <property type="component" value="Unassembled WGS sequence"/>
</dbReference>
<dbReference type="InParanoid" id="C0NV88"/>
<sequence>MLLASTLTLEQAFRSQKKDKNDGDVHLSRSVHEGATVVEVRRENHPPTKTRQDKKKVIKIYEASNQRGGIRETQLEDVSRGLKSGILLSPPAAAAAAAAVLRRDRPPAAARMYESLAKNHLNLIYSLKIEKGGTMELWTTVLMRKKMALDIKPINKLYKEDWICCICKEAIKSNPKSFDVSLTVRTPEASPEKGAGQGCTQLTPARVGREQRYISRNFFIRSCEYRVPACFWDVSTDGQLKRLKRLECLDIPARVTAGRAHPPPHRGVIARGLQRLWRGRCAHWGLGIGQQQQVPATAPQQARDQRQARGGESGPDTAALTLDIGHSGPATSSSSRYNFGRKSTLISTLDVTFASTQLNSTRLHPTPPRRPPPQDSVALGHSHSMAADPQPAASGAETAASAHQLPCEVAIPRRTLVETRSPGHYPSSKLPGLFFPAPPPSAWGSVHRFTPRYHSLARSPPAARHSTTRPSGFAELKPGLPLVNLLQWANLLQ</sequence>
<evidence type="ECO:0000256" key="1">
    <source>
        <dbReference type="SAM" id="MobiDB-lite"/>
    </source>
</evidence>
<keyword evidence="3" id="KW-1185">Reference proteome</keyword>
<feature type="region of interest" description="Disordered" evidence="1">
    <location>
        <begin position="358"/>
        <end position="401"/>
    </location>
</feature>
<protein>
    <submittedName>
        <fullName evidence="2">Uncharacterized protein</fullName>
    </submittedName>
</protein>
<evidence type="ECO:0000313" key="2">
    <source>
        <dbReference type="EMBL" id="EEH04427.1"/>
    </source>
</evidence>
<feature type="compositionally biased region" description="Pro residues" evidence="1">
    <location>
        <begin position="365"/>
        <end position="374"/>
    </location>
</feature>
<accession>C0NV88</accession>
<name>C0NV88_AJECG</name>
<feature type="compositionally biased region" description="Low complexity" evidence="1">
    <location>
        <begin position="392"/>
        <end position="401"/>
    </location>
</feature>
<dbReference type="GeneID" id="69040084"/>
<gene>
    <name evidence="2" type="ORF">HCBG_07068</name>
</gene>
<dbReference type="RefSeq" id="XP_045284908.1">
    <property type="nucleotide sequence ID" value="XM_045434117.1"/>
</dbReference>
<feature type="compositionally biased region" description="Basic and acidic residues" evidence="1">
    <location>
        <begin position="16"/>
        <end position="32"/>
    </location>
</feature>
<proteinExistence type="predicted"/>
<dbReference type="EMBL" id="GG663373">
    <property type="protein sequence ID" value="EEH04427.1"/>
    <property type="molecule type" value="Genomic_DNA"/>
</dbReference>
<dbReference type="HOGENOM" id="CLU_553179_0_0_1"/>